<dbReference type="Proteomes" id="UP000503251">
    <property type="component" value="Chromosome"/>
</dbReference>
<dbReference type="InterPro" id="IPR007939">
    <property type="entry name" value="Cu-R_B_prcur"/>
</dbReference>
<evidence type="ECO:0000313" key="2">
    <source>
        <dbReference type="EMBL" id="QJT07851.1"/>
    </source>
</evidence>
<feature type="signal peptide" evidence="1">
    <location>
        <begin position="1"/>
        <end position="31"/>
    </location>
</feature>
<proteinExistence type="predicted"/>
<keyword evidence="3" id="KW-1185">Reference proteome</keyword>
<organism evidence="2 3">
    <name type="scientific">Oceanidesulfovibrio marinus</name>
    <dbReference type="NCBI Taxonomy" id="370038"/>
    <lineage>
        <taxon>Bacteria</taxon>
        <taxon>Pseudomonadati</taxon>
        <taxon>Thermodesulfobacteriota</taxon>
        <taxon>Desulfovibrionia</taxon>
        <taxon>Desulfovibrionales</taxon>
        <taxon>Desulfovibrionaceae</taxon>
        <taxon>Oceanidesulfovibrio</taxon>
    </lineage>
</organism>
<sequence length="301" mass="34354">MTTRRDTMHKLWHSVVLLVVCSVAIVAAAHAGETPDKTDEQTPLPQAYALPEDYKPIETHPKPGEGIQKYAEDAQSGAQANFGVQPIHDNEIFATLLVDRLEFQSREWTGAFVWDATGWVGTDYNKLYLESEGTILPNQLHVDEAMLELYYGRAVTKFWDIRAGVRWDVEPKPERVYAALGILGLAPYWFEVEANAYLSDQGNVTARLEVEYDIQITQRWILQPRFETNVAFQDVRKYNIGAGFNDFELGVRLRFEEARQYAPYIGLSWNRKLGETAKLANFDGEDISQLSVVLGLRLWFF</sequence>
<evidence type="ECO:0000256" key="1">
    <source>
        <dbReference type="SAM" id="SignalP"/>
    </source>
</evidence>
<evidence type="ECO:0000313" key="3">
    <source>
        <dbReference type="Proteomes" id="UP000503251"/>
    </source>
</evidence>
<accession>A0ABX6NBX4</accession>
<reference evidence="2 3" key="1">
    <citation type="submission" date="2019-04" db="EMBL/GenBank/DDBJ databases">
        <title>Isolation and culture of sulfate reducing bacteria from the cold seep of the South China Sea.</title>
        <authorList>
            <person name="Sun C."/>
            <person name="Liu R."/>
        </authorList>
    </citation>
    <scope>NUCLEOTIDE SEQUENCE [LARGE SCALE GENOMIC DNA]</scope>
    <source>
        <strain evidence="2 3">CS1</strain>
    </source>
</reference>
<dbReference type="EMBL" id="CP039543">
    <property type="protein sequence ID" value="QJT07851.1"/>
    <property type="molecule type" value="Genomic_DNA"/>
</dbReference>
<name>A0ABX6NBX4_9BACT</name>
<protein>
    <submittedName>
        <fullName evidence="2">Copper resistance protein B</fullName>
    </submittedName>
</protein>
<feature type="chain" id="PRO_5046483977" evidence="1">
    <location>
        <begin position="32"/>
        <end position="301"/>
    </location>
</feature>
<gene>
    <name evidence="2" type="ORF">E8L03_02420</name>
</gene>
<dbReference type="Pfam" id="PF05275">
    <property type="entry name" value="CopB"/>
    <property type="match status" value="1"/>
</dbReference>
<keyword evidence="1" id="KW-0732">Signal</keyword>